<gene>
    <name evidence="2" type="ORF">GCM10011452_31200</name>
</gene>
<organism evidence="2 3">
    <name type="scientific">Gemmobacter lanyuensis</name>
    <dbReference type="NCBI Taxonomy" id="1054497"/>
    <lineage>
        <taxon>Bacteria</taxon>
        <taxon>Pseudomonadati</taxon>
        <taxon>Pseudomonadota</taxon>
        <taxon>Alphaproteobacteria</taxon>
        <taxon>Rhodobacterales</taxon>
        <taxon>Paracoccaceae</taxon>
        <taxon>Gemmobacter</taxon>
    </lineage>
</organism>
<dbReference type="EMBL" id="BMYQ01000012">
    <property type="protein sequence ID" value="GGW40550.1"/>
    <property type="molecule type" value="Genomic_DNA"/>
</dbReference>
<proteinExistence type="predicted"/>
<comment type="caution">
    <text evidence="2">The sequence shown here is derived from an EMBL/GenBank/DDBJ whole genome shotgun (WGS) entry which is preliminary data.</text>
</comment>
<feature type="region of interest" description="Disordered" evidence="1">
    <location>
        <begin position="1"/>
        <end position="32"/>
    </location>
</feature>
<evidence type="ECO:0000256" key="1">
    <source>
        <dbReference type="SAM" id="MobiDB-lite"/>
    </source>
</evidence>
<feature type="region of interest" description="Disordered" evidence="1">
    <location>
        <begin position="63"/>
        <end position="89"/>
    </location>
</feature>
<protein>
    <submittedName>
        <fullName evidence="2">Uncharacterized protein</fullName>
    </submittedName>
</protein>
<reference evidence="2" key="2">
    <citation type="submission" date="2020-09" db="EMBL/GenBank/DDBJ databases">
        <authorList>
            <person name="Sun Q."/>
            <person name="Kim S."/>
        </authorList>
    </citation>
    <scope>NUCLEOTIDE SEQUENCE</scope>
    <source>
        <strain evidence="2">KCTC 23714</strain>
    </source>
</reference>
<reference evidence="2" key="1">
    <citation type="journal article" date="2014" name="Int. J. Syst. Evol. Microbiol.">
        <title>Complete genome sequence of Corynebacterium casei LMG S-19264T (=DSM 44701T), isolated from a smear-ripened cheese.</title>
        <authorList>
            <consortium name="US DOE Joint Genome Institute (JGI-PGF)"/>
            <person name="Walter F."/>
            <person name="Albersmeier A."/>
            <person name="Kalinowski J."/>
            <person name="Ruckert C."/>
        </authorList>
    </citation>
    <scope>NUCLEOTIDE SEQUENCE</scope>
    <source>
        <strain evidence="2">KCTC 23714</strain>
    </source>
</reference>
<accession>A0A918MMD6</accession>
<dbReference type="Proteomes" id="UP000628984">
    <property type="component" value="Unassembled WGS sequence"/>
</dbReference>
<dbReference type="AlphaFoldDB" id="A0A918MMD6"/>
<sequence length="89" mass="9716">MGEVLLPLQHQNGTKRRKLGRGGKAGDTAANDQEIVGHDAVILATAHRVARPFPTRHAAKCEKARHKGGPFLDQWPEDHFGMSPLMPST</sequence>
<name>A0A918MMD6_9RHOB</name>
<evidence type="ECO:0000313" key="3">
    <source>
        <dbReference type="Proteomes" id="UP000628984"/>
    </source>
</evidence>
<evidence type="ECO:0000313" key="2">
    <source>
        <dbReference type="EMBL" id="GGW40550.1"/>
    </source>
</evidence>
<keyword evidence="3" id="KW-1185">Reference proteome</keyword>